<protein>
    <submittedName>
        <fullName evidence="1">Uncharacterized protein</fullName>
    </submittedName>
</protein>
<evidence type="ECO:0000313" key="1">
    <source>
        <dbReference type="EMBL" id="EET58291.1"/>
    </source>
</evidence>
<organism evidence="1 2">
    <name type="scientific">Marvinbryantia formatexigens DSM 14469</name>
    <dbReference type="NCBI Taxonomy" id="478749"/>
    <lineage>
        <taxon>Bacteria</taxon>
        <taxon>Bacillati</taxon>
        <taxon>Bacillota</taxon>
        <taxon>Clostridia</taxon>
        <taxon>Lachnospirales</taxon>
        <taxon>Lachnospiraceae</taxon>
        <taxon>Marvinbryantia</taxon>
    </lineage>
</organism>
<feature type="non-terminal residue" evidence="1">
    <location>
        <position position="45"/>
    </location>
</feature>
<sequence length="45" mass="5035">MRDFMDKKIYREAFGFPAFVLLLIVLAVLIDEVFALPLPAPAALV</sequence>
<reference evidence="1" key="1">
    <citation type="submission" date="2009-07" db="EMBL/GenBank/DDBJ databases">
        <authorList>
            <person name="Weinstock G."/>
            <person name="Sodergren E."/>
            <person name="Clifton S."/>
            <person name="Fulton L."/>
            <person name="Fulton B."/>
            <person name="Courtney L."/>
            <person name="Fronick C."/>
            <person name="Harrison M."/>
            <person name="Strong C."/>
            <person name="Farmer C."/>
            <person name="Delahaunty K."/>
            <person name="Markovic C."/>
            <person name="Hall O."/>
            <person name="Minx P."/>
            <person name="Tomlinson C."/>
            <person name="Mitreva M."/>
            <person name="Nelson J."/>
            <person name="Hou S."/>
            <person name="Wollam A."/>
            <person name="Pepin K.H."/>
            <person name="Johnson M."/>
            <person name="Bhonagiri V."/>
            <person name="Nash W.E."/>
            <person name="Warren W."/>
            <person name="Chinwalla A."/>
            <person name="Mardis E.R."/>
            <person name="Wilson R.K."/>
        </authorList>
    </citation>
    <scope>NUCLEOTIDE SEQUENCE [LARGE SCALE GENOMIC DNA]</scope>
    <source>
        <strain evidence="1">DSM 14469</strain>
    </source>
</reference>
<accession>C6LM33</accession>
<dbReference type="Proteomes" id="UP000005561">
    <property type="component" value="Unassembled WGS sequence"/>
</dbReference>
<keyword evidence="2" id="KW-1185">Reference proteome</keyword>
<evidence type="ECO:0000313" key="2">
    <source>
        <dbReference type="Proteomes" id="UP000005561"/>
    </source>
</evidence>
<dbReference type="EMBL" id="ACCL02000037">
    <property type="protein sequence ID" value="EET58291.1"/>
    <property type="molecule type" value="Genomic_DNA"/>
</dbReference>
<name>C6LM33_9FIRM</name>
<gene>
    <name evidence="1" type="ORF">BRYFOR_09732</name>
</gene>
<dbReference type="AlphaFoldDB" id="C6LM33"/>
<comment type="caution">
    <text evidence="1">The sequence shown here is derived from an EMBL/GenBank/DDBJ whole genome shotgun (WGS) entry which is preliminary data.</text>
</comment>
<proteinExistence type="predicted"/>